<accession>A0AAF0DLD4</accession>
<dbReference type="InterPro" id="IPR007268">
    <property type="entry name" value="Rad9/Ddc1"/>
</dbReference>
<keyword evidence="2" id="KW-0378">Hydrolase</keyword>
<dbReference type="GO" id="GO:0030896">
    <property type="term" value="C:checkpoint clamp complex"/>
    <property type="evidence" value="ECO:0007669"/>
    <property type="project" value="InterPro"/>
</dbReference>
<protein>
    <submittedName>
        <fullName evidence="2">Rad9 superfamily protein</fullName>
        <ecNumber evidence="2">3.1.11.2</ecNumber>
    </submittedName>
</protein>
<dbReference type="EC" id="3.1.11.2" evidence="2"/>
<dbReference type="GO" id="GO:0071479">
    <property type="term" value="P:cellular response to ionizing radiation"/>
    <property type="evidence" value="ECO:0007669"/>
    <property type="project" value="TreeGrafter"/>
</dbReference>
<dbReference type="AlphaFoldDB" id="A0AAF0DLD4"/>
<organism evidence="2 3">
    <name type="scientific">Emydomyces testavorans</name>
    <dbReference type="NCBI Taxonomy" id="2070801"/>
    <lineage>
        <taxon>Eukaryota</taxon>
        <taxon>Fungi</taxon>
        <taxon>Dikarya</taxon>
        <taxon>Ascomycota</taxon>
        <taxon>Pezizomycotina</taxon>
        <taxon>Eurotiomycetes</taxon>
        <taxon>Eurotiomycetidae</taxon>
        <taxon>Onygenales</taxon>
        <taxon>Nannizziopsiaceae</taxon>
        <taxon>Emydomyces</taxon>
    </lineage>
</organism>
<evidence type="ECO:0000256" key="1">
    <source>
        <dbReference type="SAM" id="MobiDB-lite"/>
    </source>
</evidence>
<dbReference type="Gene3D" id="3.70.10.10">
    <property type="match status" value="1"/>
</dbReference>
<keyword evidence="3" id="KW-1185">Reference proteome</keyword>
<reference evidence="2" key="1">
    <citation type="submission" date="2023-03" db="EMBL/GenBank/DDBJ databases">
        <title>Emydomyces testavorans Genome Sequence.</title>
        <authorList>
            <person name="Hoyer L."/>
        </authorList>
    </citation>
    <scope>NUCLEOTIDE SEQUENCE</scope>
    <source>
        <strain evidence="2">16-2883</strain>
    </source>
</reference>
<evidence type="ECO:0000313" key="3">
    <source>
        <dbReference type="Proteomes" id="UP001219355"/>
    </source>
</evidence>
<proteinExistence type="predicted"/>
<name>A0AAF0DLD4_9EURO</name>
<feature type="region of interest" description="Disordered" evidence="1">
    <location>
        <begin position="110"/>
        <end position="139"/>
    </location>
</feature>
<evidence type="ECO:0000313" key="2">
    <source>
        <dbReference type="EMBL" id="WEW59767.1"/>
    </source>
</evidence>
<feature type="region of interest" description="Disordered" evidence="1">
    <location>
        <begin position="155"/>
        <end position="183"/>
    </location>
</feature>
<dbReference type="GO" id="GO:0006281">
    <property type="term" value="P:DNA repair"/>
    <property type="evidence" value="ECO:0007669"/>
    <property type="project" value="TreeGrafter"/>
</dbReference>
<dbReference type="Pfam" id="PF04139">
    <property type="entry name" value="Rad9"/>
    <property type="match status" value="1"/>
</dbReference>
<dbReference type="GO" id="GO:0000076">
    <property type="term" value="P:DNA replication checkpoint signaling"/>
    <property type="evidence" value="ECO:0007669"/>
    <property type="project" value="TreeGrafter"/>
</dbReference>
<dbReference type="GO" id="GO:0008311">
    <property type="term" value="F:double-stranded DNA 3'-5' DNA exonuclease activity"/>
    <property type="evidence" value="ECO:0007669"/>
    <property type="project" value="UniProtKB-EC"/>
</dbReference>
<dbReference type="GO" id="GO:0031573">
    <property type="term" value="P:mitotic intra-S DNA damage checkpoint signaling"/>
    <property type="evidence" value="ECO:0007669"/>
    <property type="project" value="TreeGrafter"/>
</dbReference>
<sequence>MERQPLPVSPQKYRMEKVGRYAGSPEVLKQPVHTSVAINTRDFEYCVVEEKLHVAISVKDFKAIIIHADSLKSTIVARYTRPCRPLQLSYESDGMACEFTLMTRGEAGDADVASNGDARELSATPYSRPPQTASVSNNESAMITEPGVPLRNEPAQTSFPGGVVQESPQDVPPRASASLDPNSLFIPIDDDRQWDEPQDGDEQEDILGWDASIEHEALRVSLGGTIQDSTVTVVEREKRSGEVESTAIPPTQKISQIQGLFD</sequence>
<dbReference type="EMBL" id="CP120629">
    <property type="protein sequence ID" value="WEW59767.1"/>
    <property type="molecule type" value="Genomic_DNA"/>
</dbReference>
<dbReference type="PANTHER" id="PTHR15237:SF0">
    <property type="entry name" value="CELL CYCLE CHECKPOINT CONTROL PROTEIN"/>
    <property type="match status" value="1"/>
</dbReference>
<dbReference type="PANTHER" id="PTHR15237">
    <property type="entry name" value="DNA REPAIR PROTEIN RAD9"/>
    <property type="match status" value="1"/>
</dbReference>
<dbReference type="Proteomes" id="UP001219355">
    <property type="component" value="Chromosome 3"/>
</dbReference>
<feature type="compositionally biased region" description="Polar residues" evidence="1">
    <location>
        <begin position="129"/>
        <end position="139"/>
    </location>
</feature>
<gene>
    <name evidence="2" type="ORF">PRK78_005247</name>
</gene>